<proteinExistence type="predicted"/>
<dbReference type="EMBL" id="JACHDB010000001">
    <property type="protein sequence ID" value="MBB5430527.1"/>
    <property type="molecule type" value="Genomic_DNA"/>
</dbReference>
<dbReference type="Pfam" id="PF00903">
    <property type="entry name" value="Glyoxalase"/>
    <property type="match status" value="1"/>
</dbReference>
<organism evidence="2 3">
    <name type="scientific">Nocardiopsis composta</name>
    <dbReference type="NCBI Taxonomy" id="157465"/>
    <lineage>
        <taxon>Bacteria</taxon>
        <taxon>Bacillati</taxon>
        <taxon>Actinomycetota</taxon>
        <taxon>Actinomycetes</taxon>
        <taxon>Streptosporangiales</taxon>
        <taxon>Nocardiopsidaceae</taxon>
        <taxon>Nocardiopsis</taxon>
    </lineage>
</organism>
<name>A0A7W8VBU9_9ACTN</name>
<keyword evidence="2" id="KW-0560">Oxidoreductase</keyword>
<protein>
    <submittedName>
        <fullName evidence="2">Catechol 2,3-dioxygenase-like lactoylglutathione lyase family enzyme</fullName>
    </submittedName>
</protein>
<keyword evidence="2" id="KW-0223">Dioxygenase</keyword>
<dbReference type="InterPro" id="IPR029068">
    <property type="entry name" value="Glyas_Bleomycin-R_OHBP_Dase"/>
</dbReference>
<dbReference type="InterPro" id="IPR004360">
    <property type="entry name" value="Glyas_Fos-R_dOase_dom"/>
</dbReference>
<evidence type="ECO:0000313" key="3">
    <source>
        <dbReference type="Proteomes" id="UP000572635"/>
    </source>
</evidence>
<dbReference type="GO" id="GO:0051213">
    <property type="term" value="F:dioxygenase activity"/>
    <property type="evidence" value="ECO:0007669"/>
    <property type="project" value="UniProtKB-KW"/>
</dbReference>
<accession>A0A7W8VBU9</accession>
<sequence>MRIRRFSVALPVGDLAAGRDFYVRHLGFRAAVDNDRVVKLLHDDPSYELVLVPRSGWEGTEGAVLALEVDDAAAEEERLRAEGVEITAPLRDEEWGERLFQVTDPNGVVVQPVQWIGGRPGDI</sequence>
<reference evidence="2 3" key="1">
    <citation type="submission" date="2020-08" db="EMBL/GenBank/DDBJ databases">
        <title>Sequencing the genomes of 1000 actinobacteria strains.</title>
        <authorList>
            <person name="Klenk H.-P."/>
        </authorList>
    </citation>
    <scope>NUCLEOTIDE SEQUENCE [LARGE SCALE GENOMIC DNA]</scope>
    <source>
        <strain evidence="2 3">DSM 44551</strain>
    </source>
</reference>
<evidence type="ECO:0000313" key="2">
    <source>
        <dbReference type="EMBL" id="MBB5430527.1"/>
    </source>
</evidence>
<feature type="domain" description="VOC" evidence="1">
    <location>
        <begin position="4"/>
        <end position="115"/>
    </location>
</feature>
<dbReference type="RefSeq" id="WP_221331430.1">
    <property type="nucleotide sequence ID" value="NZ_BAAAJD010000023.1"/>
</dbReference>
<keyword evidence="3" id="KW-1185">Reference proteome</keyword>
<comment type="caution">
    <text evidence="2">The sequence shown here is derived from an EMBL/GenBank/DDBJ whole genome shotgun (WGS) entry which is preliminary data.</text>
</comment>
<dbReference type="Proteomes" id="UP000572635">
    <property type="component" value="Unassembled WGS sequence"/>
</dbReference>
<dbReference type="PROSITE" id="PS51819">
    <property type="entry name" value="VOC"/>
    <property type="match status" value="1"/>
</dbReference>
<evidence type="ECO:0000259" key="1">
    <source>
        <dbReference type="PROSITE" id="PS51819"/>
    </source>
</evidence>
<dbReference type="Gene3D" id="3.30.720.110">
    <property type="match status" value="1"/>
</dbReference>
<gene>
    <name evidence="2" type="ORF">HDA36_000611</name>
</gene>
<dbReference type="AlphaFoldDB" id="A0A7W8VBU9"/>
<dbReference type="Gene3D" id="3.30.720.120">
    <property type="match status" value="1"/>
</dbReference>
<dbReference type="GO" id="GO:0016829">
    <property type="term" value="F:lyase activity"/>
    <property type="evidence" value="ECO:0007669"/>
    <property type="project" value="UniProtKB-KW"/>
</dbReference>
<keyword evidence="2" id="KW-0456">Lyase</keyword>
<dbReference type="InterPro" id="IPR037523">
    <property type="entry name" value="VOC_core"/>
</dbReference>
<dbReference type="SUPFAM" id="SSF54593">
    <property type="entry name" value="Glyoxalase/Bleomycin resistance protein/Dihydroxybiphenyl dioxygenase"/>
    <property type="match status" value="1"/>
</dbReference>